<protein>
    <submittedName>
        <fullName evidence="6">Uncharacterized protein</fullName>
    </submittedName>
</protein>
<feature type="non-terminal residue" evidence="6">
    <location>
        <position position="1"/>
    </location>
</feature>
<organism evidence="6 7">
    <name type="scientific">Pleurodeles waltl</name>
    <name type="common">Iberian ribbed newt</name>
    <dbReference type="NCBI Taxonomy" id="8319"/>
    <lineage>
        <taxon>Eukaryota</taxon>
        <taxon>Metazoa</taxon>
        <taxon>Chordata</taxon>
        <taxon>Craniata</taxon>
        <taxon>Vertebrata</taxon>
        <taxon>Euteleostomi</taxon>
        <taxon>Amphibia</taxon>
        <taxon>Batrachia</taxon>
        <taxon>Caudata</taxon>
        <taxon>Salamandroidea</taxon>
        <taxon>Salamandridae</taxon>
        <taxon>Pleurodelinae</taxon>
        <taxon>Pleurodeles</taxon>
    </lineage>
</organism>
<keyword evidence="5" id="KW-1133">Transmembrane helix</keyword>
<name>A0AAV7SKE8_PLEWA</name>
<comment type="caution">
    <text evidence="6">The sequence shown here is derived from an EMBL/GenBank/DDBJ whole genome shotgun (WGS) entry which is preliminary data.</text>
</comment>
<evidence type="ECO:0000313" key="6">
    <source>
        <dbReference type="EMBL" id="KAJ1164558.1"/>
    </source>
</evidence>
<evidence type="ECO:0000256" key="1">
    <source>
        <dbReference type="ARBA" id="ARBA00004651"/>
    </source>
</evidence>
<evidence type="ECO:0000256" key="3">
    <source>
        <dbReference type="ARBA" id="ARBA00023157"/>
    </source>
</evidence>
<gene>
    <name evidence="6" type="ORF">NDU88_004994</name>
</gene>
<keyword evidence="2" id="KW-1003">Cell membrane</keyword>
<evidence type="ECO:0000256" key="5">
    <source>
        <dbReference type="SAM" id="Phobius"/>
    </source>
</evidence>
<sequence length="54" mass="5793">TATIEDEKADFFKSTVTIPMNALNIIQICLICLGSVLFLACSIALCVRASKSKS</sequence>
<accession>A0AAV7SKE8</accession>
<feature type="transmembrane region" description="Helical" evidence="5">
    <location>
        <begin position="25"/>
        <end position="47"/>
    </location>
</feature>
<comment type="subcellular location">
    <subcellularLocation>
        <location evidence="1">Cell membrane</location>
        <topology evidence="1">Multi-pass membrane protein</topology>
    </subcellularLocation>
</comment>
<dbReference type="Proteomes" id="UP001066276">
    <property type="component" value="Chromosome 4_2"/>
</dbReference>
<keyword evidence="7" id="KW-1185">Reference proteome</keyword>
<proteinExistence type="predicted"/>
<evidence type="ECO:0000256" key="2">
    <source>
        <dbReference type="ARBA" id="ARBA00022475"/>
    </source>
</evidence>
<feature type="non-terminal residue" evidence="6">
    <location>
        <position position="54"/>
    </location>
</feature>
<dbReference type="PRINTS" id="PR01610">
    <property type="entry name" value="CD36ANTIGEN"/>
</dbReference>
<dbReference type="GO" id="GO:0005886">
    <property type="term" value="C:plasma membrane"/>
    <property type="evidence" value="ECO:0007669"/>
    <property type="project" value="UniProtKB-SubCell"/>
</dbReference>
<keyword evidence="5" id="KW-0472">Membrane</keyword>
<keyword evidence="3" id="KW-1015">Disulfide bond</keyword>
<keyword evidence="4" id="KW-0675">Receptor</keyword>
<evidence type="ECO:0000256" key="4">
    <source>
        <dbReference type="ARBA" id="ARBA00023170"/>
    </source>
</evidence>
<keyword evidence="5" id="KW-0812">Transmembrane</keyword>
<evidence type="ECO:0000313" key="7">
    <source>
        <dbReference type="Proteomes" id="UP001066276"/>
    </source>
</evidence>
<dbReference type="AlphaFoldDB" id="A0AAV7SKE8"/>
<reference evidence="6" key="1">
    <citation type="journal article" date="2022" name="bioRxiv">
        <title>Sequencing and chromosome-scale assembly of the giantPleurodeles waltlgenome.</title>
        <authorList>
            <person name="Brown T."/>
            <person name="Elewa A."/>
            <person name="Iarovenko S."/>
            <person name="Subramanian E."/>
            <person name="Araus A.J."/>
            <person name="Petzold A."/>
            <person name="Susuki M."/>
            <person name="Suzuki K.-i.T."/>
            <person name="Hayashi T."/>
            <person name="Toyoda A."/>
            <person name="Oliveira C."/>
            <person name="Osipova E."/>
            <person name="Leigh N.D."/>
            <person name="Simon A."/>
            <person name="Yun M.H."/>
        </authorList>
    </citation>
    <scope>NUCLEOTIDE SEQUENCE</scope>
    <source>
        <strain evidence="6">20211129_DDA</strain>
        <tissue evidence="6">Liver</tissue>
    </source>
</reference>
<dbReference type="EMBL" id="JANPWB010000008">
    <property type="protein sequence ID" value="KAJ1164558.1"/>
    <property type="molecule type" value="Genomic_DNA"/>
</dbReference>
<dbReference type="InterPro" id="IPR005428">
    <property type="entry name" value="CD36/SCARB1/SNMP1"/>
</dbReference>